<dbReference type="AlphaFoldDB" id="A0A2U9CGC5"/>
<dbReference type="EMBL" id="CP026258">
    <property type="protein sequence ID" value="AWP15665.1"/>
    <property type="molecule type" value="Genomic_DNA"/>
</dbReference>
<evidence type="ECO:0000313" key="3">
    <source>
        <dbReference type="Proteomes" id="UP000246464"/>
    </source>
</evidence>
<keyword evidence="1" id="KW-0472">Membrane</keyword>
<gene>
    <name evidence="2" type="ORF">SMAX5B_018112</name>
</gene>
<organism evidence="2 3">
    <name type="scientific">Scophthalmus maximus</name>
    <name type="common">Turbot</name>
    <name type="synonym">Psetta maxima</name>
    <dbReference type="NCBI Taxonomy" id="52904"/>
    <lineage>
        <taxon>Eukaryota</taxon>
        <taxon>Metazoa</taxon>
        <taxon>Chordata</taxon>
        <taxon>Craniata</taxon>
        <taxon>Vertebrata</taxon>
        <taxon>Euteleostomi</taxon>
        <taxon>Actinopterygii</taxon>
        <taxon>Neopterygii</taxon>
        <taxon>Teleostei</taxon>
        <taxon>Neoteleostei</taxon>
        <taxon>Acanthomorphata</taxon>
        <taxon>Carangaria</taxon>
        <taxon>Pleuronectiformes</taxon>
        <taxon>Pleuronectoidei</taxon>
        <taxon>Scophthalmidae</taxon>
        <taxon>Scophthalmus</taxon>
    </lineage>
</organism>
<reference evidence="2 3" key="1">
    <citation type="submission" date="2017-12" db="EMBL/GenBank/DDBJ databases">
        <title>Integrating genomic resources of turbot (Scophthalmus maximus) in depth evaluation of genetic and physical mapping variation across individuals.</title>
        <authorList>
            <person name="Martinez P."/>
        </authorList>
    </citation>
    <scope>NUCLEOTIDE SEQUENCE [LARGE SCALE GENOMIC DNA]</scope>
</reference>
<sequence>MCEYEMSGNAAHIGSALIVGVEFVLVSCLYKNKQRCRSVHRTFSCSTGQRFSKSEENRTRDEHKRLAPQPEVTLTPLRRPEKRARRQLRRENAEGCSIEGFTPMKHDSLAMTKMNPFREMDAIQQSAVYGGKICKQGKSRVLVVVEEEEVLEQQTMLCDLQSVVLSGI</sequence>
<keyword evidence="3" id="KW-1185">Reference proteome</keyword>
<evidence type="ECO:0000256" key="1">
    <source>
        <dbReference type="SAM" id="Phobius"/>
    </source>
</evidence>
<keyword evidence="1" id="KW-0812">Transmembrane</keyword>
<keyword evidence="1" id="KW-1133">Transmembrane helix</keyword>
<accession>A0A2U9CGC5</accession>
<dbReference type="Proteomes" id="UP000246464">
    <property type="component" value="Chromosome 16"/>
</dbReference>
<protein>
    <submittedName>
        <fullName evidence="2">Uncharacterized protein</fullName>
    </submittedName>
</protein>
<feature type="transmembrane region" description="Helical" evidence="1">
    <location>
        <begin position="12"/>
        <end position="30"/>
    </location>
</feature>
<name>A0A2U9CGC5_SCOMX</name>
<proteinExistence type="predicted"/>
<evidence type="ECO:0000313" key="2">
    <source>
        <dbReference type="EMBL" id="AWP15665.1"/>
    </source>
</evidence>